<accession>Q9HAZ7</accession>
<sequence length="47" mass="5742">MFQITFRCLPNFLRFGHHQEAFVKIKISTNYWPISDLLNQFDRINLQ</sequence>
<evidence type="ECO:0000313" key="1">
    <source>
        <dbReference type="EMBL" id="AAG10069.1"/>
    </source>
</evidence>
<proteinExistence type="evidence at transcript level"/>
<dbReference type="EMBL" id="AF293367">
    <property type="protein sequence ID" value="AAG10069.1"/>
    <property type="molecule type" value="mRNA"/>
</dbReference>
<name>Q9HAZ7_HUMAN</name>
<reference evidence="1" key="1">
    <citation type="submission" date="2000-08" db="EMBL/GenBank/DDBJ databases">
        <authorList>
            <person name="Ward C.L."/>
            <person name="Grigus S.R."/>
            <person name="Dessypris E.N."/>
        </authorList>
    </citation>
    <scope>NUCLEOTIDE SEQUENCE</scope>
</reference>
<dbReference type="AlphaFoldDB" id="Q9HAZ7"/>
<protein>
    <submittedName>
        <fullName evidence="1">Uncharacterized protein</fullName>
    </submittedName>
</protein>
<organism evidence="1">
    <name type="scientific">Homo sapiens</name>
    <name type="common">Human</name>
    <dbReference type="NCBI Taxonomy" id="9606"/>
    <lineage>
        <taxon>Eukaryota</taxon>
        <taxon>Metazoa</taxon>
        <taxon>Chordata</taxon>
        <taxon>Craniata</taxon>
        <taxon>Vertebrata</taxon>
        <taxon>Euteleostomi</taxon>
        <taxon>Mammalia</taxon>
        <taxon>Eutheria</taxon>
        <taxon>Euarchontoglires</taxon>
        <taxon>Primates</taxon>
        <taxon>Haplorrhini</taxon>
        <taxon>Catarrhini</taxon>
        <taxon>Hominidae</taxon>
        <taxon>Homo</taxon>
    </lineage>
</organism>